<gene>
    <name evidence="1" type="ORF">LCGC14_2711830</name>
</gene>
<dbReference type="AlphaFoldDB" id="A0A0F9BLN6"/>
<proteinExistence type="predicted"/>
<comment type="caution">
    <text evidence="1">The sequence shown here is derived from an EMBL/GenBank/DDBJ whole genome shotgun (WGS) entry which is preliminary data.</text>
</comment>
<name>A0A0F9BLN6_9ZZZZ</name>
<accession>A0A0F9BLN6</accession>
<dbReference type="EMBL" id="LAZR01048603">
    <property type="protein sequence ID" value="KKK91549.1"/>
    <property type="molecule type" value="Genomic_DNA"/>
</dbReference>
<evidence type="ECO:0000313" key="1">
    <source>
        <dbReference type="EMBL" id="KKK91549.1"/>
    </source>
</evidence>
<organism evidence="1">
    <name type="scientific">marine sediment metagenome</name>
    <dbReference type="NCBI Taxonomy" id="412755"/>
    <lineage>
        <taxon>unclassified sequences</taxon>
        <taxon>metagenomes</taxon>
        <taxon>ecological metagenomes</taxon>
    </lineage>
</organism>
<protein>
    <submittedName>
        <fullName evidence="1">Uncharacterized protein</fullName>
    </submittedName>
</protein>
<reference evidence="1" key="1">
    <citation type="journal article" date="2015" name="Nature">
        <title>Complex archaea that bridge the gap between prokaryotes and eukaryotes.</title>
        <authorList>
            <person name="Spang A."/>
            <person name="Saw J.H."/>
            <person name="Jorgensen S.L."/>
            <person name="Zaremba-Niedzwiedzka K."/>
            <person name="Martijn J."/>
            <person name="Lind A.E."/>
            <person name="van Eijk R."/>
            <person name="Schleper C."/>
            <person name="Guy L."/>
            <person name="Ettema T.J."/>
        </authorList>
    </citation>
    <scope>NUCLEOTIDE SEQUENCE</scope>
</reference>
<sequence length="201" mass="22979">MDTKRKIKRYRMQIPITKDSPMDLISDMVNRVNSRQWRDHSQGECLVYNLNFKRIKKCWEGVVQVVVRDGGWDLHLITRGGKYSKGIAPYEFGDFNLWPIGEELPPEKDEFTEGSHVDASKFDKIEPGELGCVKSNPFVKAQKEGMPYGAWCLCSCCSVIGRSTYLFDFYGDEGNLLVCERCVYIVKENGDAGRDDQNSVE</sequence>